<proteinExistence type="predicted"/>
<accession>A0A1J9PPU6</accession>
<dbReference type="AlphaFoldDB" id="A0A1J9PPU6"/>
<organism evidence="2 3">
    <name type="scientific">Emergomyces pasteurianus Ep9510</name>
    <dbReference type="NCBI Taxonomy" id="1447872"/>
    <lineage>
        <taxon>Eukaryota</taxon>
        <taxon>Fungi</taxon>
        <taxon>Dikarya</taxon>
        <taxon>Ascomycota</taxon>
        <taxon>Pezizomycotina</taxon>
        <taxon>Eurotiomycetes</taxon>
        <taxon>Eurotiomycetidae</taxon>
        <taxon>Onygenales</taxon>
        <taxon>Ajellomycetaceae</taxon>
        <taxon>Emergomyces</taxon>
    </lineage>
</organism>
<sequence length="112" mass="12475">MTSDFRIETFEVGYVFGMSCSNPKKISPTILTDSRLVAGSSGCDKGAIHDRRPLAAQTDQISMADRPLTRVRQQSDRESSYYQNTEVTSTSCTDESSDDWQPQTPNQSKSSR</sequence>
<feature type="region of interest" description="Disordered" evidence="1">
    <location>
        <begin position="43"/>
        <end position="112"/>
    </location>
</feature>
<dbReference type="OrthoDB" id="10571028at2759"/>
<dbReference type="Proteomes" id="UP000182235">
    <property type="component" value="Unassembled WGS sequence"/>
</dbReference>
<evidence type="ECO:0000256" key="1">
    <source>
        <dbReference type="SAM" id="MobiDB-lite"/>
    </source>
</evidence>
<reference evidence="2 3" key="1">
    <citation type="submission" date="2015-07" db="EMBL/GenBank/DDBJ databases">
        <title>Emmonsia species relationships and genome sequence.</title>
        <authorList>
            <consortium name="The Broad Institute Genomics Platform"/>
            <person name="Cuomo C.A."/>
            <person name="Munoz J.F."/>
            <person name="Imamovic A."/>
            <person name="Priest M.E."/>
            <person name="Young S."/>
            <person name="Clay O.K."/>
            <person name="McEwen J.G."/>
        </authorList>
    </citation>
    <scope>NUCLEOTIDE SEQUENCE [LARGE SCALE GENOMIC DNA]</scope>
    <source>
        <strain evidence="2 3">UAMH 9510</strain>
    </source>
</reference>
<keyword evidence="3" id="KW-1185">Reference proteome</keyword>
<evidence type="ECO:0000313" key="3">
    <source>
        <dbReference type="Proteomes" id="UP000182235"/>
    </source>
</evidence>
<dbReference type="EMBL" id="LGRN01000051">
    <property type="protein sequence ID" value="OJD17922.1"/>
    <property type="molecule type" value="Genomic_DNA"/>
</dbReference>
<comment type="caution">
    <text evidence="2">The sequence shown here is derived from an EMBL/GenBank/DDBJ whole genome shotgun (WGS) entry which is preliminary data.</text>
</comment>
<feature type="compositionally biased region" description="Low complexity" evidence="1">
    <location>
        <begin position="85"/>
        <end position="94"/>
    </location>
</feature>
<evidence type="ECO:0000313" key="2">
    <source>
        <dbReference type="EMBL" id="OJD17922.1"/>
    </source>
</evidence>
<feature type="compositionally biased region" description="Polar residues" evidence="1">
    <location>
        <begin position="100"/>
        <end position="112"/>
    </location>
</feature>
<protein>
    <submittedName>
        <fullName evidence="2">Uncharacterized protein</fullName>
    </submittedName>
</protein>
<name>A0A1J9PPU6_9EURO</name>
<gene>
    <name evidence="2" type="ORF">AJ78_02027</name>
</gene>